<dbReference type="Proteomes" id="UP000220914">
    <property type="component" value="Unassembled WGS sequence"/>
</dbReference>
<evidence type="ECO:0000256" key="1">
    <source>
        <dbReference type="ARBA" id="ARBA00010211"/>
    </source>
</evidence>
<dbReference type="Gene3D" id="3.90.850.10">
    <property type="entry name" value="Fumarylacetoacetase-like, C-terminal domain"/>
    <property type="match status" value="1"/>
</dbReference>
<evidence type="ECO:0000313" key="7">
    <source>
        <dbReference type="Proteomes" id="UP000465302"/>
    </source>
</evidence>
<dbReference type="InterPro" id="IPR011234">
    <property type="entry name" value="Fumarylacetoacetase-like_C"/>
</dbReference>
<evidence type="ECO:0000313" key="5">
    <source>
        <dbReference type="EMBL" id="PEG42379.1"/>
    </source>
</evidence>
<proteinExistence type="inferred from homology"/>
<reference evidence="4" key="3">
    <citation type="submission" date="2020-02" db="EMBL/GenBank/DDBJ databases">
        <authorList>
            <person name="Matsumoto Y."/>
            <person name="Motooka D."/>
            <person name="Nakamura S."/>
        </authorList>
    </citation>
    <scope>NUCLEOTIDE SEQUENCE</scope>
    <source>
        <strain evidence="4">JCM 6377</strain>
    </source>
</reference>
<evidence type="ECO:0000313" key="6">
    <source>
        <dbReference type="Proteomes" id="UP000220914"/>
    </source>
</evidence>
<comment type="similarity">
    <text evidence="1">Belongs to the FAH family.</text>
</comment>
<dbReference type="PANTHER" id="PTHR42796">
    <property type="entry name" value="FUMARYLACETOACETATE HYDROLASE DOMAIN-CONTAINING PROTEIN 2A-RELATED"/>
    <property type="match status" value="1"/>
</dbReference>
<dbReference type="GO" id="GO:0046872">
    <property type="term" value="F:metal ion binding"/>
    <property type="evidence" value="ECO:0007669"/>
    <property type="project" value="UniProtKB-KW"/>
</dbReference>
<keyword evidence="2" id="KW-0479">Metal-binding</keyword>
<dbReference type="FunFam" id="3.90.850.10:FF:000002">
    <property type="entry name" value="2-hydroxyhepta-2,4-diene-1,7-dioate isomerase"/>
    <property type="match status" value="1"/>
</dbReference>
<keyword evidence="6" id="KW-1185">Reference proteome</keyword>
<organism evidence="5 6">
    <name type="scientific">Mycolicibacterium agri</name>
    <name type="common">Mycobacterium agri</name>
    <dbReference type="NCBI Taxonomy" id="36811"/>
    <lineage>
        <taxon>Bacteria</taxon>
        <taxon>Bacillati</taxon>
        <taxon>Actinomycetota</taxon>
        <taxon>Actinomycetes</taxon>
        <taxon>Mycobacteriales</taxon>
        <taxon>Mycobacteriaceae</taxon>
        <taxon>Mycolicibacterium</taxon>
    </lineage>
</organism>
<dbReference type="AlphaFoldDB" id="A0A2A7NEV9"/>
<protein>
    <submittedName>
        <fullName evidence="5">2-hydroxyhepta-2,4-diene-1,7-dioate isomerase</fullName>
    </submittedName>
    <submittedName>
        <fullName evidence="4">5-oxopent-3-ene-1,2,5-tricarboxylate decarboxylase</fullName>
    </submittedName>
</protein>
<dbReference type="OrthoDB" id="9805307at2"/>
<keyword evidence="5" id="KW-0413">Isomerase</keyword>
<dbReference type="PANTHER" id="PTHR42796:SF4">
    <property type="entry name" value="FUMARYLACETOACETATE HYDROLASE DOMAIN-CONTAINING PROTEIN 2A"/>
    <property type="match status" value="1"/>
</dbReference>
<accession>A0A2A7NEV9</accession>
<evidence type="ECO:0000259" key="3">
    <source>
        <dbReference type="Pfam" id="PF01557"/>
    </source>
</evidence>
<dbReference type="EMBL" id="BLKS01000001">
    <property type="protein sequence ID" value="GFG51244.1"/>
    <property type="molecule type" value="Genomic_DNA"/>
</dbReference>
<dbReference type="InterPro" id="IPR051121">
    <property type="entry name" value="FAH"/>
</dbReference>
<dbReference type="InterPro" id="IPR036663">
    <property type="entry name" value="Fumarylacetoacetase_C_sf"/>
</dbReference>
<dbReference type="EMBL" id="PDCP01000003">
    <property type="protein sequence ID" value="PEG42379.1"/>
    <property type="molecule type" value="Genomic_DNA"/>
</dbReference>
<dbReference type="GO" id="GO:0016853">
    <property type="term" value="F:isomerase activity"/>
    <property type="evidence" value="ECO:0007669"/>
    <property type="project" value="UniProtKB-KW"/>
</dbReference>
<evidence type="ECO:0000256" key="2">
    <source>
        <dbReference type="ARBA" id="ARBA00022723"/>
    </source>
</evidence>
<gene>
    <name evidence="5" type="ORF">CQY20_02980</name>
    <name evidence="4" type="ORF">MAGR_26850</name>
</gene>
<reference evidence="5 6" key="1">
    <citation type="submission" date="2017-10" db="EMBL/GenBank/DDBJ databases">
        <title>The new phylogeny of genus Mycobacterium.</title>
        <authorList>
            <person name="Tortoli E."/>
            <person name="Trovato A."/>
            <person name="Cirillo D.M."/>
        </authorList>
    </citation>
    <scope>NUCLEOTIDE SEQUENCE [LARGE SCALE GENOMIC DNA]</scope>
    <source>
        <strain evidence="5 6">CCUG37673</strain>
    </source>
</reference>
<comment type="caution">
    <text evidence="5">The sequence shown here is derived from an EMBL/GenBank/DDBJ whole genome shotgun (WGS) entry which is preliminary data.</text>
</comment>
<dbReference type="SUPFAM" id="SSF56529">
    <property type="entry name" value="FAH"/>
    <property type="match status" value="1"/>
</dbReference>
<dbReference type="GO" id="GO:0019752">
    <property type="term" value="P:carboxylic acid metabolic process"/>
    <property type="evidence" value="ECO:0007669"/>
    <property type="project" value="UniProtKB-ARBA"/>
</dbReference>
<feature type="domain" description="Fumarylacetoacetase-like C-terminal" evidence="3">
    <location>
        <begin position="111"/>
        <end position="316"/>
    </location>
</feature>
<name>A0A2A7NEV9_MYCAG</name>
<dbReference type="Pfam" id="PF01557">
    <property type="entry name" value="FAA_hydrolase"/>
    <property type="match status" value="1"/>
</dbReference>
<reference evidence="4 7" key="2">
    <citation type="journal article" date="2019" name="Emerg. Microbes Infect.">
        <title>Comprehensive subspecies identification of 175 nontuberculous mycobacteria species based on 7547 genomic profiles.</title>
        <authorList>
            <person name="Matsumoto Y."/>
            <person name="Kinjo T."/>
            <person name="Motooka D."/>
            <person name="Nabeya D."/>
            <person name="Jung N."/>
            <person name="Uechi K."/>
            <person name="Horii T."/>
            <person name="Iida T."/>
            <person name="Fujita J."/>
            <person name="Nakamura S."/>
        </authorList>
    </citation>
    <scope>NUCLEOTIDE SEQUENCE [LARGE SCALE GENOMIC DNA]</scope>
    <source>
        <strain evidence="4 7">JCM 6377</strain>
    </source>
</reference>
<sequence>MRLVMYSALEAPRLGAVCQNNVVDLNRAHHAYLAASGDDCESRDLADALVPTDSLEFLRGGRRSAEAATTTLMWVLEQLRAGNFPTGVWGEKLVQPLSGVRLAAPVLRPRKIVCVGLNYRDHAEEQNAKIPKNPILFAKFDRSLIGHGEDVEYPAVTEQLDYEAELAIVIGRSGRHIPVATAMDHVAGYAAFNDITSRDVQFADRQWLRGKMGDTHAPFGPYLVTADEVPNPGALKIRLWRNDELLQDSSTSQLIFGIAELIAFTSASVTLETGDVIATGTPGGVGFARNPPVFLQAGDSVRVEIDEVGVLENRIVKRS</sequence>
<evidence type="ECO:0000313" key="4">
    <source>
        <dbReference type="EMBL" id="GFG51244.1"/>
    </source>
</evidence>
<dbReference type="Proteomes" id="UP000465302">
    <property type="component" value="Unassembled WGS sequence"/>
</dbReference>
<dbReference type="RefSeq" id="WP_097938162.1">
    <property type="nucleotide sequence ID" value="NZ_BLKS01000001.1"/>
</dbReference>